<feature type="binding site" evidence="6">
    <location>
        <position position="168"/>
    </location>
    <ligand>
        <name>substrate</name>
    </ligand>
</feature>
<dbReference type="AlphaFoldDB" id="A0A6N7W3M8"/>
<feature type="binding site" evidence="6">
    <location>
        <position position="68"/>
    </location>
    <ligand>
        <name>substrate</name>
    </ligand>
</feature>
<proteinExistence type="inferred from homology"/>
<feature type="binding site" evidence="6">
    <location>
        <position position="192"/>
    </location>
    <ligand>
        <name>substrate</name>
    </ligand>
</feature>
<evidence type="ECO:0000256" key="5">
    <source>
        <dbReference type="ARBA" id="ARBA00049534"/>
    </source>
</evidence>
<dbReference type="PANTHER" id="PTHR12544">
    <property type="entry name" value="GLUTAMINASE"/>
    <property type="match status" value="1"/>
</dbReference>
<dbReference type="EC" id="3.5.1.2" evidence="3 6"/>
<dbReference type="SUPFAM" id="SSF56601">
    <property type="entry name" value="beta-lactamase/transpeptidase-like"/>
    <property type="match status" value="1"/>
</dbReference>
<comment type="caution">
    <text evidence="7">The sequence shown here is derived from an EMBL/GenBank/DDBJ whole genome shotgun (WGS) entry which is preliminary data.</text>
</comment>
<dbReference type="GO" id="GO:0006537">
    <property type="term" value="P:glutamate biosynthetic process"/>
    <property type="evidence" value="ECO:0007669"/>
    <property type="project" value="TreeGrafter"/>
</dbReference>
<accession>A0A6N7W3M8</accession>
<comment type="catalytic activity">
    <reaction evidence="5 6">
        <text>L-glutamine + H2O = L-glutamate + NH4(+)</text>
        <dbReference type="Rhea" id="RHEA:15889"/>
        <dbReference type="ChEBI" id="CHEBI:15377"/>
        <dbReference type="ChEBI" id="CHEBI:28938"/>
        <dbReference type="ChEBI" id="CHEBI:29985"/>
        <dbReference type="ChEBI" id="CHEBI:58359"/>
        <dbReference type="EC" id="3.5.1.2"/>
    </reaction>
</comment>
<feature type="binding site" evidence="6">
    <location>
        <position position="262"/>
    </location>
    <ligand>
        <name>substrate</name>
    </ligand>
</feature>
<dbReference type="GO" id="GO:0006543">
    <property type="term" value="P:L-glutamine catabolic process"/>
    <property type="evidence" value="ECO:0007669"/>
    <property type="project" value="TreeGrafter"/>
</dbReference>
<feature type="binding site" evidence="6">
    <location>
        <position position="244"/>
    </location>
    <ligand>
        <name>substrate</name>
    </ligand>
</feature>
<evidence type="ECO:0000256" key="2">
    <source>
        <dbReference type="ARBA" id="ARBA00011881"/>
    </source>
</evidence>
<dbReference type="EMBL" id="VULN01000023">
    <property type="protein sequence ID" value="MSS83113.1"/>
    <property type="molecule type" value="Genomic_DNA"/>
</dbReference>
<keyword evidence="4 6" id="KW-0378">Hydrolase</keyword>
<dbReference type="InterPro" id="IPR012338">
    <property type="entry name" value="Beta-lactam/transpept-like"/>
</dbReference>
<evidence type="ECO:0000313" key="7">
    <source>
        <dbReference type="EMBL" id="MSS83113.1"/>
    </source>
</evidence>
<dbReference type="Pfam" id="PF04960">
    <property type="entry name" value="Glutaminase"/>
    <property type="match status" value="1"/>
</dbReference>
<dbReference type="InterPro" id="IPR015868">
    <property type="entry name" value="Glutaminase"/>
</dbReference>
<evidence type="ECO:0000313" key="8">
    <source>
        <dbReference type="Proteomes" id="UP000441455"/>
    </source>
</evidence>
<dbReference type="NCBIfam" id="TIGR03814">
    <property type="entry name" value="Gln_ase"/>
    <property type="match status" value="1"/>
</dbReference>
<sequence length="313" mass="34295">MVMDKEEIQRILEKALEEGRNVLYEGKVASYIPELAKANSGNLGVCLMRKDGSEYCAGDYDIPFTMQSISKTFSLILALQTAGYDKVFSKIGMEPTGDRFDSILQLELKDWRPFNPMINAGAIVTASCIEAPDPFQSFLDLVRKLCGNPKISLNQSVYQSEKKTGTRNRSIAFLLKSDNVLDGEPEEVLDVYFRMCSVMVTARDLAHYGMILSNHGVDPTTGEQLVDSTIVRIVTTLMMLCGMYDESGEYAVKVGMPSKSGVGGGICAIARHGIGIGTFGPMLNKKGNSVGGERILRVLSDSLGLHVFDTKEF</sequence>
<dbReference type="OrthoDB" id="9788822at2"/>
<keyword evidence="6" id="KW-0007">Acetylation</keyword>
<dbReference type="Gene3D" id="3.40.710.10">
    <property type="entry name" value="DD-peptidase/beta-lactamase superfamily"/>
    <property type="match status" value="1"/>
</dbReference>
<evidence type="ECO:0000256" key="6">
    <source>
        <dbReference type="HAMAP-Rule" id="MF_00313"/>
    </source>
</evidence>
<protein>
    <recommendedName>
        <fullName evidence="3 6">Glutaminase</fullName>
        <ecNumber evidence="3 6">3.5.1.2</ecNumber>
    </recommendedName>
</protein>
<reference evidence="7 8" key="1">
    <citation type="submission" date="2019-08" db="EMBL/GenBank/DDBJ databases">
        <title>In-depth cultivation of the pig gut microbiome towards novel bacterial diversity and tailored functional studies.</title>
        <authorList>
            <person name="Wylensek D."/>
            <person name="Hitch T.C.A."/>
            <person name="Clavel T."/>
        </authorList>
    </citation>
    <scope>NUCLEOTIDE SEQUENCE [LARGE SCALE GENOMIC DNA]</scope>
    <source>
        <strain evidence="7 8">WCA-389-WT-5B</strain>
    </source>
</reference>
<comment type="subunit">
    <text evidence="2 6">Homotetramer.</text>
</comment>
<dbReference type="FunFam" id="3.40.710.10:FF:000005">
    <property type="entry name" value="Glutaminase"/>
    <property type="match status" value="1"/>
</dbReference>
<dbReference type="PANTHER" id="PTHR12544:SF29">
    <property type="entry name" value="GLUTAMINASE"/>
    <property type="match status" value="1"/>
</dbReference>
<evidence type="ECO:0000256" key="1">
    <source>
        <dbReference type="ARBA" id="ARBA00011076"/>
    </source>
</evidence>
<comment type="similarity">
    <text evidence="1 6">Belongs to the glutaminase family.</text>
</comment>
<feature type="binding site" evidence="6">
    <location>
        <position position="161"/>
    </location>
    <ligand>
        <name>substrate</name>
    </ligand>
</feature>
<dbReference type="Proteomes" id="UP000441455">
    <property type="component" value="Unassembled WGS sequence"/>
</dbReference>
<evidence type="ECO:0000256" key="4">
    <source>
        <dbReference type="ARBA" id="ARBA00022801"/>
    </source>
</evidence>
<dbReference type="HAMAP" id="MF_00313">
    <property type="entry name" value="Glutaminase"/>
    <property type="match status" value="1"/>
</dbReference>
<name>A0A6N7W3M8_ACIFE</name>
<feature type="binding site" evidence="6">
    <location>
        <position position="119"/>
    </location>
    <ligand>
        <name>substrate</name>
    </ligand>
</feature>
<gene>
    <name evidence="6 7" type="primary">glsA</name>
    <name evidence="7" type="ORF">FX155_11005</name>
</gene>
<dbReference type="GO" id="GO:0004359">
    <property type="term" value="F:glutaminase activity"/>
    <property type="evidence" value="ECO:0007669"/>
    <property type="project" value="UniProtKB-UniRule"/>
</dbReference>
<evidence type="ECO:0000256" key="3">
    <source>
        <dbReference type="ARBA" id="ARBA00012918"/>
    </source>
</evidence>
<organism evidence="7 8">
    <name type="scientific">Acidaminococcus fermentans</name>
    <dbReference type="NCBI Taxonomy" id="905"/>
    <lineage>
        <taxon>Bacteria</taxon>
        <taxon>Bacillati</taxon>
        <taxon>Bacillota</taxon>
        <taxon>Negativicutes</taxon>
        <taxon>Acidaminococcales</taxon>
        <taxon>Acidaminococcaceae</taxon>
        <taxon>Acidaminococcus</taxon>
    </lineage>
</organism>